<dbReference type="Proteomes" id="UP000249890">
    <property type="component" value="Chromosome"/>
</dbReference>
<reference evidence="3 4" key="1">
    <citation type="submission" date="2017-06" db="EMBL/GenBank/DDBJ databases">
        <title>Complete genome sequence of Paenibacillus donghaensis KCTC 13049T isolated from East Sea sediment, South Korea.</title>
        <authorList>
            <person name="Jung B.K."/>
            <person name="Hong S.-J."/>
            <person name="Shin J.-H."/>
        </authorList>
    </citation>
    <scope>NUCLEOTIDE SEQUENCE [LARGE SCALE GENOMIC DNA]</scope>
    <source>
        <strain evidence="3 4">KCTC 13049</strain>
    </source>
</reference>
<comment type="similarity">
    <text evidence="2">Belongs to the glycosyl hydrolase 88 family.</text>
</comment>
<organism evidence="3 4">
    <name type="scientific">Paenibacillus donghaensis</name>
    <dbReference type="NCBI Taxonomy" id="414771"/>
    <lineage>
        <taxon>Bacteria</taxon>
        <taxon>Bacillati</taxon>
        <taxon>Bacillota</taxon>
        <taxon>Bacilli</taxon>
        <taxon>Bacillales</taxon>
        <taxon>Paenibacillaceae</taxon>
        <taxon>Paenibacillus</taxon>
    </lineage>
</organism>
<dbReference type="Gene3D" id="1.50.10.10">
    <property type="match status" value="1"/>
</dbReference>
<dbReference type="AlphaFoldDB" id="A0A2Z2KUN7"/>
<keyword evidence="4" id="KW-1185">Reference proteome</keyword>
<evidence type="ECO:0000313" key="3">
    <source>
        <dbReference type="EMBL" id="ASA23488.1"/>
    </source>
</evidence>
<dbReference type="SUPFAM" id="SSF48208">
    <property type="entry name" value="Six-hairpin glycosidases"/>
    <property type="match status" value="1"/>
</dbReference>
<dbReference type="KEGG" id="pdh:B9T62_23405"/>
<evidence type="ECO:0000256" key="1">
    <source>
        <dbReference type="ARBA" id="ARBA00022801"/>
    </source>
</evidence>
<dbReference type="OrthoDB" id="428577at2"/>
<dbReference type="InterPro" id="IPR052369">
    <property type="entry name" value="UG_Glycosaminoglycan_Hydrolase"/>
</dbReference>
<dbReference type="RefSeq" id="WP_087917476.1">
    <property type="nucleotide sequence ID" value="NZ_CP021780.1"/>
</dbReference>
<name>A0A2Z2KUN7_9BACL</name>
<evidence type="ECO:0000313" key="4">
    <source>
        <dbReference type="Proteomes" id="UP000249890"/>
    </source>
</evidence>
<dbReference type="PANTHER" id="PTHR36845:SF1">
    <property type="entry name" value="HYDROLASE, PUTATIVE (AFU_ORTHOLOGUE AFUA_7G05090)-RELATED"/>
    <property type="match status" value="1"/>
</dbReference>
<sequence length="386" mass="43805">MLQLQNTDQTWLHEVIAKITNKMDLVSERSRNKIPYTVVNGVHDDRSVDNPSCLDADGICWWTNGFWGGILWLMHHETGNEKYQEIAKISEDKLDECFQQYNGLHHDVGFMWLPTSVANYKVTGNQKSKTRALHAANLLAGRFNLAGRFIRAWNDLDEGDTRGWAIVDCMFNIPLLYWASEETGDPRFKQIAMAHADTAMTAFVRPDGSVNHIVEFDPFYGGVVKTYGGQGYEDGSSWTRGQTWALYGFMMSYIHTGKEEYMHTAKRIAHYFMANIPENGVIPIDFRQPKEPAYEDSTAAAIAACGLIEIAKAVGQNEQAVYLNTALKLLRTLDESRSDWSAETDNILINGSAAYHNPNRHTAIIYGDYYFIEAIFKLKGNDLYLW</sequence>
<proteinExistence type="inferred from homology"/>
<keyword evidence="1 3" id="KW-0378">Hydrolase</keyword>
<evidence type="ECO:0000256" key="2">
    <source>
        <dbReference type="ARBA" id="ARBA00038358"/>
    </source>
</evidence>
<accession>A0A2Z2KUN7</accession>
<dbReference type="GO" id="GO:0000272">
    <property type="term" value="P:polysaccharide catabolic process"/>
    <property type="evidence" value="ECO:0007669"/>
    <property type="project" value="TreeGrafter"/>
</dbReference>
<dbReference type="InterPro" id="IPR012341">
    <property type="entry name" value="6hp_glycosidase-like_sf"/>
</dbReference>
<dbReference type="InterPro" id="IPR008928">
    <property type="entry name" value="6-hairpin_glycosidase_sf"/>
</dbReference>
<gene>
    <name evidence="3" type="ORF">B9T62_23405</name>
</gene>
<protein>
    <submittedName>
        <fullName evidence="3">Glycosyl hydrolase family 88</fullName>
    </submittedName>
</protein>
<dbReference type="EMBL" id="CP021780">
    <property type="protein sequence ID" value="ASA23488.1"/>
    <property type="molecule type" value="Genomic_DNA"/>
</dbReference>
<dbReference type="GO" id="GO:0052757">
    <property type="term" value="F:chondroitin hydrolase activity"/>
    <property type="evidence" value="ECO:0007669"/>
    <property type="project" value="TreeGrafter"/>
</dbReference>
<dbReference type="PANTHER" id="PTHR36845">
    <property type="entry name" value="HYDROLASE, PUTATIVE (AFU_ORTHOLOGUE AFUA_7G05090)-RELATED"/>
    <property type="match status" value="1"/>
</dbReference>